<dbReference type="RefSeq" id="WP_176804489.1">
    <property type="nucleotide sequence ID" value="NZ_JABXYJ010000008.1"/>
</dbReference>
<feature type="domain" description="Putative integrase N-terminal" evidence="3">
    <location>
        <begin position="65"/>
        <end position="120"/>
    </location>
</feature>
<dbReference type="InterPro" id="IPR011010">
    <property type="entry name" value="DNA_brk_join_enz"/>
</dbReference>
<dbReference type="InterPro" id="IPR024456">
    <property type="entry name" value="Integrase_catalytic_putative"/>
</dbReference>
<dbReference type="EMBL" id="JABXYJ010000008">
    <property type="protein sequence ID" value="NVO78954.1"/>
    <property type="molecule type" value="Genomic_DNA"/>
</dbReference>
<dbReference type="InterPro" id="IPR002197">
    <property type="entry name" value="HTH_Fis"/>
</dbReference>
<dbReference type="Pfam" id="PF02954">
    <property type="entry name" value="HTH_8"/>
    <property type="match status" value="1"/>
</dbReference>
<dbReference type="GO" id="GO:0015074">
    <property type="term" value="P:DNA integration"/>
    <property type="evidence" value="ECO:0007669"/>
    <property type="project" value="InterPro"/>
</dbReference>
<name>A0A850QRF0_9BURK</name>
<comment type="caution">
    <text evidence="5">The sequence shown here is derived from an EMBL/GenBank/DDBJ whole genome shotgun (WGS) entry which is preliminary data.</text>
</comment>
<dbReference type="AlphaFoldDB" id="A0A850QRF0"/>
<dbReference type="Pfam" id="PF12834">
    <property type="entry name" value="Phage_int_SAM_2"/>
    <property type="match status" value="1"/>
</dbReference>
<organism evidence="5 6">
    <name type="scientific">Undibacterium oligocarboniphilum</name>
    <dbReference type="NCBI Taxonomy" id="666702"/>
    <lineage>
        <taxon>Bacteria</taxon>
        <taxon>Pseudomonadati</taxon>
        <taxon>Pseudomonadota</taxon>
        <taxon>Betaproteobacteria</taxon>
        <taxon>Burkholderiales</taxon>
        <taxon>Oxalobacteraceae</taxon>
        <taxon>Undibacterium</taxon>
    </lineage>
</organism>
<accession>A0A850QRF0</accession>
<feature type="domain" description="DNA binding HTH" evidence="2">
    <location>
        <begin position="347"/>
        <end position="379"/>
    </location>
</feature>
<feature type="domain" description="Integrase catalytic" evidence="4">
    <location>
        <begin position="157"/>
        <end position="281"/>
    </location>
</feature>
<keyword evidence="6" id="KW-1185">Reference proteome</keyword>
<keyword evidence="1" id="KW-0233">DNA recombination</keyword>
<protein>
    <submittedName>
        <fullName evidence="5">Integrase domain-containing protein</fullName>
    </submittedName>
</protein>
<gene>
    <name evidence="5" type="ORF">HV832_14080</name>
</gene>
<dbReference type="Proteomes" id="UP000588051">
    <property type="component" value="Unassembled WGS sequence"/>
</dbReference>
<evidence type="ECO:0000259" key="4">
    <source>
        <dbReference type="Pfam" id="PF12835"/>
    </source>
</evidence>
<dbReference type="InterPro" id="IPR013762">
    <property type="entry name" value="Integrase-like_cat_sf"/>
</dbReference>
<sequence>MAISYKHSRDVETAKLPAMIKEELKTLFDQHLDQPHSRTRQSYAKLGIKTQRLRCLNLVASIEELINHGRYEITTLRKLKEKHIEYLLKRWVEKNQTKGTIENKMTYLATLCQWIGKSNIIKSSSNYKILETLPARSGTTLSDKSWETFSLDAAGIIAQIATENKYIGIQMMLQMTFGLRVEESVLLRPYDVVMRLHGETYLMIVDGTKGGRPRRIEVQDERQLEIIELAKKYVNGKSKTTIPEEYTLVQWKRLYHNLVRKYGITKKGLGVTSHGLRHQYLNNLYQTLTDHASPVRGGDKPAEDLLQQAKKIIAEHAGHSVEYKANAYIGSHRSQIIKTSASLTDAQIRKALEDNGGNKMQAAEQLKCARSYLYKRLQKMQIQNHTGIAGTDQA</sequence>
<dbReference type="SUPFAM" id="SSF46689">
    <property type="entry name" value="Homeodomain-like"/>
    <property type="match status" value="1"/>
</dbReference>
<evidence type="ECO:0000259" key="3">
    <source>
        <dbReference type="Pfam" id="PF12834"/>
    </source>
</evidence>
<dbReference type="Gene3D" id="1.10.10.60">
    <property type="entry name" value="Homeodomain-like"/>
    <property type="match status" value="1"/>
</dbReference>
<evidence type="ECO:0000256" key="1">
    <source>
        <dbReference type="ARBA" id="ARBA00023172"/>
    </source>
</evidence>
<evidence type="ECO:0000313" key="5">
    <source>
        <dbReference type="EMBL" id="NVO78954.1"/>
    </source>
</evidence>
<evidence type="ECO:0000313" key="6">
    <source>
        <dbReference type="Proteomes" id="UP000588051"/>
    </source>
</evidence>
<dbReference type="Gene3D" id="1.10.443.10">
    <property type="entry name" value="Intergrase catalytic core"/>
    <property type="match status" value="1"/>
</dbReference>
<dbReference type="PRINTS" id="PR01590">
    <property type="entry name" value="HTHFIS"/>
</dbReference>
<evidence type="ECO:0000259" key="2">
    <source>
        <dbReference type="Pfam" id="PF02954"/>
    </source>
</evidence>
<dbReference type="Pfam" id="PF12835">
    <property type="entry name" value="Integrase_1"/>
    <property type="match status" value="1"/>
</dbReference>
<reference evidence="5 6" key="1">
    <citation type="submission" date="2020-06" db="EMBL/GenBank/DDBJ databases">
        <authorList>
            <person name="Qiu C."/>
            <person name="Liu Z."/>
        </authorList>
    </citation>
    <scope>NUCLEOTIDE SEQUENCE [LARGE SCALE GENOMIC DNA]</scope>
    <source>
        <strain evidence="5 6">EM 1</strain>
    </source>
</reference>
<dbReference type="GO" id="GO:0006310">
    <property type="term" value="P:DNA recombination"/>
    <property type="evidence" value="ECO:0007669"/>
    <property type="project" value="UniProtKB-KW"/>
</dbReference>
<dbReference type="InterPro" id="IPR024457">
    <property type="entry name" value="Putative_integrase_N"/>
</dbReference>
<dbReference type="SUPFAM" id="SSF56349">
    <property type="entry name" value="DNA breaking-rejoining enzymes"/>
    <property type="match status" value="1"/>
</dbReference>
<dbReference type="InterPro" id="IPR009057">
    <property type="entry name" value="Homeodomain-like_sf"/>
</dbReference>
<proteinExistence type="predicted"/>
<dbReference type="GO" id="GO:0043565">
    <property type="term" value="F:sequence-specific DNA binding"/>
    <property type="evidence" value="ECO:0007669"/>
    <property type="project" value="InterPro"/>
</dbReference>